<protein>
    <submittedName>
        <fullName evidence="1">Uncharacterized protein</fullName>
    </submittedName>
</protein>
<sequence>MDIRSWFMSRQSKFHNSWGKSDDCCSWEGITCDNGTRRISRLKLSQIPFSDEYWNMSLAMFSPFRELQLLDFAWNSACLQNFEGLEGLSKLKYLDLSYNCLLEGIPGSVGKLISLEVINFNGNYACANLHNTGFQNLHNLRNLRELHLGSNLLRGSLPASLFALPFLEYLDLSDNLFEGKIHINSSSNLHLKINSNHLELRNISSLSTFIPTPNGFLPTSLFTLPCLEHLDLSHNVLSGSIPTSVFLLPCLEYLDLAHNFLQGHIPINSSWNLRELDFRSNQLSGNLPASLFALPSLKYVDFSKNLLQGHIPINSSWKCSSLLQTIRLSENKLSGKFDFFWLRKCMNLELIDLSGNTGLVVQLKLHGWVPKFQLKTLKLSSCNLHTSMIMNPHFLHTQRYLEILDLSNNNLSGRMPNWLFTNEAALAYLDLSNNSLVGSLDLIWQHQTSLELLDISLNLVEGHLPKNIGLMFPNLFFLDVSHNNISGRIPSSLCNIVAIRFLHLSNNKLRGDVPSCLFTHTIIILKLSNNCLGGKILDGVSDFSNMWQIYLDNNKFEGTLSRNFSGNLQVMDLHGNSKISGELDTSLWNLPNLKVLSLASNGLTGDIHPRICNLTRLRLLDLSSNYFTGHIPNCSSTLPLEFLSVSENSLSGFPSDFFTSSYITVLDLSHNQFTGNLEWTYYLSIISVLLLSNNKFGGQISPNLCHLQHLSIIDISHNILWGSIQSCIGGIPFENPDAYEYNWPTIIYAIEEVLDDYFSYSSQYELQGFNFTTKRNRYTYGRNFFMSMSGIDFSANMLSGDIPKEMGNLSHVKSLNLSNNFFTGSIPTTFAKLSEIESLDLSENKLNGSIPWQLTRLSSLEVFSVAYNDLSGCLPESGQFGAFDMDCYSGNKNLISCTDGSGPVVWNGTVGNASDDSDPILYVVSAVSFVLAFWATVTFVFCHSFGQRAILKWATGE</sequence>
<dbReference type="Proteomes" id="UP001732700">
    <property type="component" value="Chromosome 2D"/>
</dbReference>
<name>A0ACD5V8T0_AVESA</name>
<proteinExistence type="predicted"/>
<accession>A0ACD5V8T0</accession>
<reference evidence="1" key="1">
    <citation type="submission" date="2021-05" db="EMBL/GenBank/DDBJ databases">
        <authorList>
            <person name="Scholz U."/>
            <person name="Mascher M."/>
            <person name="Fiebig A."/>
        </authorList>
    </citation>
    <scope>NUCLEOTIDE SEQUENCE [LARGE SCALE GENOMIC DNA]</scope>
</reference>
<dbReference type="EnsemblPlants" id="AVESA.00010b.r2.2DG0385810.1">
    <property type="protein sequence ID" value="AVESA.00010b.r2.2DG0385810.1.CDS"/>
    <property type="gene ID" value="AVESA.00010b.r2.2DG0385810"/>
</dbReference>
<evidence type="ECO:0000313" key="1">
    <source>
        <dbReference type="EnsemblPlants" id="AVESA.00010b.r2.2DG0385810.1.CDS"/>
    </source>
</evidence>
<evidence type="ECO:0000313" key="2">
    <source>
        <dbReference type="Proteomes" id="UP001732700"/>
    </source>
</evidence>
<organism evidence="1 2">
    <name type="scientific">Avena sativa</name>
    <name type="common">Oat</name>
    <dbReference type="NCBI Taxonomy" id="4498"/>
    <lineage>
        <taxon>Eukaryota</taxon>
        <taxon>Viridiplantae</taxon>
        <taxon>Streptophyta</taxon>
        <taxon>Embryophyta</taxon>
        <taxon>Tracheophyta</taxon>
        <taxon>Spermatophyta</taxon>
        <taxon>Magnoliopsida</taxon>
        <taxon>Liliopsida</taxon>
        <taxon>Poales</taxon>
        <taxon>Poaceae</taxon>
        <taxon>BOP clade</taxon>
        <taxon>Pooideae</taxon>
        <taxon>Poodae</taxon>
        <taxon>Poeae</taxon>
        <taxon>Poeae Chloroplast Group 1 (Aveneae type)</taxon>
        <taxon>Aveninae</taxon>
        <taxon>Avena</taxon>
    </lineage>
</organism>
<keyword evidence="2" id="KW-1185">Reference proteome</keyword>
<reference evidence="1" key="2">
    <citation type="submission" date="2025-09" db="UniProtKB">
        <authorList>
            <consortium name="EnsemblPlants"/>
        </authorList>
    </citation>
    <scope>IDENTIFICATION</scope>
</reference>